<organism evidence="5 6">
    <name type="scientific">Clostridium thermosuccinogenes</name>
    <dbReference type="NCBI Taxonomy" id="84032"/>
    <lineage>
        <taxon>Bacteria</taxon>
        <taxon>Bacillati</taxon>
        <taxon>Bacillota</taxon>
        <taxon>Clostridia</taxon>
        <taxon>Eubacteriales</taxon>
        <taxon>Clostridiaceae</taxon>
        <taxon>Clostridium</taxon>
    </lineage>
</organism>
<dbReference type="InterPro" id="IPR016181">
    <property type="entry name" value="Acyl_CoA_acyltransferase"/>
</dbReference>
<accession>A0A2K2FJZ2</accession>
<evidence type="ECO:0000313" key="6">
    <source>
        <dbReference type="Proteomes" id="UP000236151"/>
    </source>
</evidence>
<dbReference type="RefSeq" id="WP_103081515.1">
    <property type="nucleotide sequence ID" value="NZ_CP021850.1"/>
</dbReference>
<evidence type="ECO:0000256" key="2">
    <source>
        <dbReference type="ARBA" id="ARBA00022679"/>
    </source>
</evidence>
<dbReference type="FunFam" id="3.40.630.30:FF:000064">
    <property type="entry name" value="GNAT family acetyltransferase"/>
    <property type="match status" value="1"/>
</dbReference>
<reference evidence="5 6" key="1">
    <citation type="submission" date="2017-06" db="EMBL/GenBank/DDBJ databases">
        <title>Investigating the central metabolism of Clostridium thermosuccinogenes.</title>
        <authorList>
            <person name="Koendjbiharie J.G."/>
            <person name="van Kranenburg R."/>
        </authorList>
    </citation>
    <scope>NUCLEOTIDE SEQUENCE [LARGE SCALE GENOMIC DNA]</scope>
    <source>
        <strain evidence="5 6">DSM 5806</strain>
    </source>
</reference>
<dbReference type="AlphaFoldDB" id="A0A2K2FJZ2"/>
<dbReference type="Pfam" id="PF00583">
    <property type="entry name" value="Acetyltransf_1"/>
    <property type="match status" value="1"/>
</dbReference>
<dbReference type="Gene3D" id="3.40.630.30">
    <property type="match status" value="1"/>
</dbReference>
<evidence type="ECO:0000313" key="5">
    <source>
        <dbReference type="EMBL" id="PNT99093.1"/>
    </source>
</evidence>
<evidence type="ECO:0000256" key="3">
    <source>
        <dbReference type="ARBA" id="ARBA00023315"/>
    </source>
</evidence>
<dbReference type="Proteomes" id="UP000236151">
    <property type="component" value="Unassembled WGS sequence"/>
</dbReference>
<dbReference type="GO" id="GO:0008080">
    <property type="term" value="F:N-acetyltransferase activity"/>
    <property type="evidence" value="ECO:0007669"/>
    <property type="project" value="UniProtKB-ARBA"/>
</dbReference>
<comment type="caution">
    <text evidence="5">The sequence shown here is derived from an EMBL/GenBank/DDBJ whole genome shotgun (WGS) entry which is preliminary data.</text>
</comment>
<dbReference type="PANTHER" id="PTHR10545">
    <property type="entry name" value="DIAMINE N-ACETYLTRANSFERASE"/>
    <property type="match status" value="1"/>
</dbReference>
<evidence type="ECO:0000256" key="1">
    <source>
        <dbReference type="ARBA" id="ARBA00008694"/>
    </source>
</evidence>
<keyword evidence="6" id="KW-1185">Reference proteome</keyword>
<name>A0A2K2FJZ2_9CLOT</name>
<dbReference type="InterPro" id="IPR000182">
    <property type="entry name" value="GNAT_dom"/>
</dbReference>
<evidence type="ECO:0000259" key="4">
    <source>
        <dbReference type="PROSITE" id="PS51186"/>
    </source>
</evidence>
<gene>
    <name evidence="5" type="ORF">CDQ84_09570</name>
</gene>
<dbReference type="PANTHER" id="PTHR10545:SF29">
    <property type="entry name" value="GH14572P-RELATED"/>
    <property type="match status" value="1"/>
</dbReference>
<dbReference type="InterPro" id="IPR051016">
    <property type="entry name" value="Diverse_Substrate_AcTransf"/>
</dbReference>
<dbReference type="SUPFAM" id="SSF55729">
    <property type="entry name" value="Acyl-CoA N-acyltransferases (Nat)"/>
    <property type="match status" value="1"/>
</dbReference>
<proteinExistence type="inferred from homology"/>
<dbReference type="PROSITE" id="PS51186">
    <property type="entry name" value="GNAT"/>
    <property type="match status" value="1"/>
</dbReference>
<dbReference type="CDD" id="cd04301">
    <property type="entry name" value="NAT_SF"/>
    <property type="match status" value="1"/>
</dbReference>
<sequence length="174" mass="20265">MKYEDTRIDGFKLRFAEEKDVGILLEMIKELAVYEKLLDEVTATEEILKDSLFHRKVAEAVIAEYEDKPVGYIIFFHNFSTFTGRPGIYLEDLYVRPEMRGKGLGKIMLAFLAKLAVERKCARFEWVCLDWNTPSIGFYKRMGAVPMDEWTIYRLTGSKLSELADEFRPQNSLE</sequence>
<feature type="domain" description="N-acetyltransferase" evidence="4">
    <location>
        <begin position="11"/>
        <end position="174"/>
    </location>
</feature>
<keyword evidence="2 5" id="KW-0808">Transferase</keyword>
<dbReference type="EMBL" id="NIOJ01000021">
    <property type="protein sequence ID" value="PNT99093.1"/>
    <property type="molecule type" value="Genomic_DNA"/>
</dbReference>
<protein>
    <submittedName>
        <fullName evidence="5">GNAT family N-acetyltransferase</fullName>
    </submittedName>
</protein>
<dbReference type="OrthoDB" id="9792929at2"/>
<dbReference type="KEGG" id="cthd:CDO33_18395"/>
<comment type="similarity">
    <text evidence="1">Belongs to the acetyltransferase family.</text>
</comment>
<keyword evidence="3" id="KW-0012">Acyltransferase</keyword>